<keyword evidence="2 4" id="KW-0547">Nucleotide-binding</keyword>
<dbReference type="OrthoDB" id="24041at2"/>
<dbReference type="Pfam" id="PF13535">
    <property type="entry name" value="ATP-grasp_4"/>
    <property type="match status" value="1"/>
</dbReference>
<sequence length="424" mass="46172">MTAVPRSVVAIVDPLRAGTKLGQLFNGLGHRCVAVLTEESDSEFWRASFRPEDFLLTLHEADGMDAVLRGLGEYDVACVVPGGESGVALADRLTPHFPGIPAMAPGTAHARRDKYHMAEALLSRGLAAIPHCRTSDAATAVEWYRTRTDGRAVVKPLAGTSAEGVRFCASEEDVRGAFAELRGTVSLFGQVNDELLVQQDIVHSGGVEYTVNSVSSRGEHHVTDVWRMRRQMVDATAVCVYSDLVHPDEPEYEQLESYLRDVLSALGVDNGTAHSEIMLTSGGPVLIETGARVEGACDPGAVLTVCGRSQNSLLPLSYFDPEGFRHATRRPRPEPRLHARHVYLLSPAEGKVVRPPDLSGIRALPSFYGMDTTLDTVPLLERTVNLATCPGNLYLVSPSRERIEEDYAALRRLEPDLYSGMLTD</sequence>
<dbReference type="GO" id="GO:0016874">
    <property type="term" value="F:ligase activity"/>
    <property type="evidence" value="ECO:0007669"/>
    <property type="project" value="UniProtKB-KW"/>
</dbReference>
<evidence type="ECO:0000313" key="6">
    <source>
        <dbReference type="EMBL" id="SOR77396.1"/>
    </source>
</evidence>
<dbReference type="RefSeq" id="WP_010047294.1">
    <property type="nucleotide sequence ID" value="NZ_LT962942.1"/>
</dbReference>
<feature type="domain" description="ATP-grasp" evidence="5">
    <location>
        <begin position="118"/>
        <end position="319"/>
    </location>
</feature>
<protein>
    <submittedName>
        <fullName evidence="6">Argininosuccinate lyase</fullName>
    </submittedName>
</protein>
<dbReference type="Gene3D" id="3.30.470.20">
    <property type="entry name" value="ATP-grasp fold, B domain"/>
    <property type="match status" value="1"/>
</dbReference>
<dbReference type="PROSITE" id="PS50975">
    <property type="entry name" value="ATP_GRASP"/>
    <property type="match status" value="1"/>
</dbReference>
<keyword evidence="7" id="KW-1185">Reference proteome</keyword>
<evidence type="ECO:0000256" key="3">
    <source>
        <dbReference type="ARBA" id="ARBA00022840"/>
    </source>
</evidence>
<reference evidence="7" key="1">
    <citation type="submission" date="2017-11" db="EMBL/GenBank/DDBJ databases">
        <authorList>
            <person name="Wibberg D."/>
        </authorList>
    </citation>
    <scope>NUCLEOTIDE SEQUENCE [LARGE SCALE GENOMIC DNA]</scope>
</reference>
<dbReference type="InterPro" id="IPR052032">
    <property type="entry name" value="ATP-dep_AA_Ligase"/>
</dbReference>
<dbReference type="GO" id="GO:0046872">
    <property type="term" value="F:metal ion binding"/>
    <property type="evidence" value="ECO:0007669"/>
    <property type="project" value="InterPro"/>
</dbReference>
<dbReference type="SUPFAM" id="SSF56059">
    <property type="entry name" value="Glutathione synthetase ATP-binding domain-like"/>
    <property type="match status" value="1"/>
</dbReference>
<dbReference type="PANTHER" id="PTHR43585:SF2">
    <property type="entry name" value="ATP-GRASP ENZYME FSQD"/>
    <property type="match status" value="1"/>
</dbReference>
<dbReference type="Proteomes" id="UP000235464">
    <property type="component" value="Chromosome I"/>
</dbReference>
<dbReference type="AlphaFoldDB" id="A0A2N9B246"/>
<keyword evidence="6" id="KW-0456">Lyase</keyword>
<evidence type="ECO:0000256" key="2">
    <source>
        <dbReference type="ARBA" id="ARBA00022741"/>
    </source>
</evidence>
<dbReference type="GO" id="GO:0016829">
    <property type="term" value="F:lyase activity"/>
    <property type="evidence" value="ECO:0007669"/>
    <property type="project" value="UniProtKB-KW"/>
</dbReference>
<proteinExistence type="predicted"/>
<evidence type="ECO:0000313" key="7">
    <source>
        <dbReference type="Proteomes" id="UP000235464"/>
    </source>
</evidence>
<accession>A0A2N9B246</accession>
<keyword evidence="3 4" id="KW-0067">ATP-binding</keyword>
<dbReference type="NCBIfam" id="NF005543">
    <property type="entry name" value="PRK07206.1"/>
    <property type="match status" value="1"/>
</dbReference>
<evidence type="ECO:0000259" key="5">
    <source>
        <dbReference type="PROSITE" id="PS50975"/>
    </source>
</evidence>
<dbReference type="GO" id="GO:0005524">
    <property type="term" value="F:ATP binding"/>
    <property type="evidence" value="ECO:0007669"/>
    <property type="project" value="UniProtKB-UniRule"/>
</dbReference>
<keyword evidence="1" id="KW-0436">Ligase</keyword>
<name>A0A2N9B246_STRCX</name>
<evidence type="ECO:0000256" key="4">
    <source>
        <dbReference type="PROSITE-ProRule" id="PRU00409"/>
    </source>
</evidence>
<evidence type="ECO:0000256" key="1">
    <source>
        <dbReference type="ARBA" id="ARBA00022598"/>
    </source>
</evidence>
<dbReference type="EMBL" id="LT963352">
    <property type="protein sequence ID" value="SOR77396.1"/>
    <property type="molecule type" value="Genomic_DNA"/>
</dbReference>
<dbReference type="InterPro" id="IPR011761">
    <property type="entry name" value="ATP-grasp"/>
</dbReference>
<dbReference type="PANTHER" id="PTHR43585">
    <property type="entry name" value="FUMIPYRROLE BIOSYNTHESIS PROTEIN C"/>
    <property type="match status" value="1"/>
</dbReference>
<gene>
    <name evidence="6" type="ORF">SCNRRL3882_0868</name>
</gene>
<organism evidence="6 7">
    <name type="scientific">Streptomyces chartreusis NRRL 3882</name>
    <dbReference type="NCBI Taxonomy" id="1079985"/>
    <lineage>
        <taxon>Bacteria</taxon>
        <taxon>Bacillati</taxon>
        <taxon>Actinomycetota</taxon>
        <taxon>Actinomycetes</taxon>
        <taxon>Kitasatosporales</taxon>
        <taxon>Streptomycetaceae</taxon>
        <taxon>Streptomyces</taxon>
    </lineage>
</organism>